<evidence type="ECO:0000313" key="2">
    <source>
        <dbReference type="Proteomes" id="UP001148838"/>
    </source>
</evidence>
<accession>A0ABQ8TD99</accession>
<gene>
    <name evidence="1" type="ORF">ANN_06330</name>
</gene>
<protein>
    <submittedName>
        <fullName evidence="1">Uncharacterized protein</fullName>
    </submittedName>
</protein>
<evidence type="ECO:0000313" key="1">
    <source>
        <dbReference type="EMBL" id="KAJ4444535.1"/>
    </source>
</evidence>
<reference evidence="1 2" key="1">
    <citation type="journal article" date="2022" name="Allergy">
        <title>Genome assembly and annotation of Periplaneta americana reveal a comprehensive cockroach allergen profile.</title>
        <authorList>
            <person name="Wang L."/>
            <person name="Xiong Q."/>
            <person name="Saelim N."/>
            <person name="Wang L."/>
            <person name="Nong W."/>
            <person name="Wan A.T."/>
            <person name="Shi M."/>
            <person name="Liu X."/>
            <person name="Cao Q."/>
            <person name="Hui J.H.L."/>
            <person name="Sookrung N."/>
            <person name="Leung T.F."/>
            <person name="Tungtrongchitr A."/>
            <person name="Tsui S.K.W."/>
        </authorList>
    </citation>
    <scope>NUCLEOTIDE SEQUENCE [LARGE SCALE GENOMIC DNA]</scope>
    <source>
        <strain evidence="1">PWHHKU_190912</strain>
    </source>
</reference>
<organism evidence="1 2">
    <name type="scientific">Periplaneta americana</name>
    <name type="common">American cockroach</name>
    <name type="synonym">Blatta americana</name>
    <dbReference type="NCBI Taxonomy" id="6978"/>
    <lineage>
        <taxon>Eukaryota</taxon>
        <taxon>Metazoa</taxon>
        <taxon>Ecdysozoa</taxon>
        <taxon>Arthropoda</taxon>
        <taxon>Hexapoda</taxon>
        <taxon>Insecta</taxon>
        <taxon>Pterygota</taxon>
        <taxon>Neoptera</taxon>
        <taxon>Polyneoptera</taxon>
        <taxon>Dictyoptera</taxon>
        <taxon>Blattodea</taxon>
        <taxon>Blattoidea</taxon>
        <taxon>Blattidae</taxon>
        <taxon>Blattinae</taxon>
        <taxon>Periplaneta</taxon>
    </lineage>
</organism>
<dbReference type="Proteomes" id="UP001148838">
    <property type="component" value="Unassembled WGS sequence"/>
</dbReference>
<comment type="caution">
    <text evidence="1">The sequence shown here is derived from an EMBL/GenBank/DDBJ whole genome shotgun (WGS) entry which is preliminary data.</text>
</comment>
<dbReference type="EMBL" id="JAJSOF020000011">
    <property type="protein sequence ID" value="KAJ4444535.1"/>
    <property type="molecule type" value="Genomic_DNA"/>
</dbReference>
<proteinExistence type="predicted"/>
<sequence length="298" mass="35375">MKRASSFAKVDIRFRSFKANVDKRQLHYKQNRIRYIRRLDSILYLDQQLLVIYRVDEMKRHRSCRKLSESPSFTTIQNNRTAYYYRFVGKLFMSLSYRILLLRFDDEQRHLLLRIGFTQTQCINYLDPDMTKGEEGRADWQHRQCSLKCWQTKKHMLGYSTSAQMRATCTYLEREASGVSVLKHAADCWYASAVDRSKSVLREQVHIVFGFRRVRKYNTVSSEQGSRPSFTVYSTYQVDLNKTNCRSRSLCSLHLSFESRLVILVRFASRLVILVRFESRSSFSKYHSVGVERFSNFE</sequence>
<keyword evidence="2" id="KW-1185">Reference proteome</keyword>
<name>A0ABQ8TD99_PERAM</name>